<dbReference type="VEuPathDB" id="MicrosporidiaDB:THOM_0996"/>
<organism evidence="1 2">
    <name type="scientific">Trachipleistophora hominis</name>
    <name type="common">Microsporidian parasite</name>
    <dbReference type="NCBI Taxonomy" id="72359"/>
    <lineage>
        <taxon>Eukaryota</taxon>
        <taxon>Fungi</taxon>
        <taxon>Fungi incertae sedis</taxon>
        <taxon>Microsporidia</taxon>
        <taxon>Pleistophoridae</taxon>
        <taxon>Trachipleistophora</taxon>
    </lineage>
</organism>
<dbReference type="InParanoid" id="L7JXJ5"/>
<evidence type="ECO:0000313" key="2">
    <source>
        <dbReference type="Proteomes" id="UP000011185"/>
    </source>
</evidence>
<sequence>VNVTIKFVCSVDVRLVMDVVIQCLCTQASDVSR</sequence>
<reference evidence="1 2" key="1">
    <citation type="journal article" date="2012" name="PLoS Pathog.">
        <title>The genome of the obligate intracellular parasite Trachipleistophora hominis: new insights into microsporidian genome dynamics and reductive evolution.</title>
        <authorList>
            <person name="Heinz E."/>
            <person name="Williams T.A."/>
            <person name="Nakjang S."/>
            <person name="Noel C.J."/>
            <person name="Swan D.C."/>
            <person name="Goldberg A.V."/>
            <person name="Harris S.R."/>
            <person name="Weinmaier T."/>
            <person name="Markert S."/>
            <person name="Becher D."/>
            <person name="Bernhardt J."/>
            <person name="Dagan T."/>
            <person name="Hacker C."/>
            <person name="Lucocq J.M."/>
            <person name="Schweder T."/>
            <person name="Rattei T."/>
            <person name="Hall N."/>
            <person name="Hirt R.P."/>
            <person name="Embley T.M."/>
        </authorList>
    </citation>
    <scope>NUCLEOTIDE SEQUENCE [LARGE SCALE GENOMIC DNA]</scope>
</reference>
<name>L7JXJ5_TRAHO</name>
<dbReference type="Proteomes" id="UP000011185">
    <property type="component" value="Unassembled WGS sequence"/>
</dbReference>
<gene>
    <name evidence="1" type="ORF">THOM_0996</name>
</gene>
<proteinExistence type="predicted"/>
<accession>L7JXJ5</accession>
<dbReference type="HOGENOM" id="CLU_3387202_0_0_1"/>
<dbReference type="EMBL" id="JH993887">
    <property type="protein sequence ID" value="ELQ76045.1"/>
    <property type="molecule type" value="Genomic_DNA"/>
</dbReference>
<protein>
    <submittedName>
        <fullName evidence="1">Uncharacterized protein</fullName>
    </submittedName>
</protein>
<evidence type="ECO:0000313" key="1">
    <source>
        <dbReference type="EMBL" id="ELQ76045.1"/>
    </source>
</evidence>
<dbReference type="AlphaFoldDB" id="L7JXJ5"/>
<keyword evidence="2" id="KW-1185">Reference proteome</keyword>
<feature type="non-terminal residue" evidence="1">
    <location>
        <position position="1"/>
    </location>
</feature>